<evidence type="ECO:0000313" key="2">
    <source>
        <dbReference type="Proteomes" id="UP000010116"/>
    </source>
</evidence>
<dbReference type="CDD" id="cd02440">
    <property type="entry name" value="AdoMet_MTases"/>
    <property type="match status" value="1"/>
</dbReference>
<dbReference type="Proteomes" id="UP000010116">
    <property type="component" value="Unassembled WGS sequence"/>
</dbReference>
<gene>
    <name evidence="1" type="ORF">NT02SARS_0739</name>
</gene>
<dbReference type="AlphaFoldDB" id="J4WYK3"/>
<reference evidence="1 2" key="1">
    <citation type="journal article" date="2012" name="ISME J.">
        <title>Genomic insights to SAR86, an abundant and uncultivated marine bacterial lineage.</title>
        <authorList>
            <person name="Dupont C.L."/>
            <person name="Rusch D.B."/>
            <person name="Yooseph S."/>
            <person name="Lombardo M.J."/>
            <person name="Richter R.A."/>
            <person name="Valas R."/>
            <person name="Novotny M."/>
            <person name="Yee-Greenbaum J."/>
            <person name="Selengut J.D."/>
            <person name="Haft D.H."/>
            <person name="Halpern A.L."/>
            <person name="Lasken R.S."/>
            <person name="Nealson K."/>
            <person name="Friedman R."/>
            <person name="Venter J.C."/>
        </authorList>
    </citation>
    <scope>NUCLEOTIDE SEQUENCE [LARGE SCALE GENOMIC DNA]</scope>
</reference>
<keyword evidence="1" id="KW-0489">Methyltransferase</keyword>
<evidence type="ECO:0000313" key="1">
    <source>
        <dbReference type="EMBL" id="EJP72885.1"/>
    </source>
</evidence>
<dbReference type="HOGENOM" id="CLU_085884_0_0_6"/>
<dbReference type="InterPro" id="IPR029063">
    <property type="entry name" value="SAM-dependent_MTases_sf"/>
</dbReference>
<dbReference type="Gene3D" id="3.40.50.150">
    <property type="entry name" value="Vaccinia Virus protein VP39"/>
    <property type="match status" value="1"/>
</dbReference>
<dbReference type="Pfam" id="PF13489">
    <property type="entry name" value="Methyltransf_23"/>
    <property type="match status" value="1"/>
</dbReference>
<proteinExistence type="predicted"/>
<name>J4WYK3_9GAMM</name>
<dbReference type="EMBL" id="JH611185">
    <property type="protein sequence ID" value="EJP72885.1"/>
    <property type="molecule type" value="Genomic_DNA"/>
</dbReference>
<dbReference type="PANTHER" id="PTHR43861:SF6">
    <property type="entry name" value="METHYLTRANSFERASE TYPE 11"/>
    <property type="match status" value="1"/>
</dbReference>
<keyword evidence="1" id="KW-0808">Transferase</keyword>
<dbReference type="SUPFAM" id="SSF53335">
    <property type="entry name" value="S-adenosyl-L-methionine-dependent methyltransferases"/>
    <property type="match status" value="1"/>
</dbReference>
<organism evidence="1 2">
    <name type="scientific">SAR86 cluster bacterium SAR86B</name>
    <dbReference type="NCBI Taxonomy" id="1123867"/>
    <lineage>
        <taxon>Bacteria</taxon>
        <taxon>Pseudomonadati</taxon>
        <taxon>Pseudomonadota</taxon>
        <taxon>Gammaproteobacteria</taxon>
        <taxon>SAR86 cluster</taxon>
    </lineage>
</organism>
<dbReference type="GO" id="GO:0032259">
    <property type="term" value="P:methylation"/>
    <property type="evidence" value="ECO:0007669"/>
    <property type="project" value="UniProtKB-KW"/>
</dbReference>
<accession>J4WYK3</accession>
<sequence length="204" mass="23502">MKKPIEVFSEWALNGKDKGMEKNHANPVEEMLNFITKERNEIGNEFSFLDLGCGNGWVVRKMLKEKLCNKAVGIDGSINMITNAKAFNDNCKYIVGDLEEIELQQKFDVIHSMEVLYYIDKPADLLEKIAKFWLAENGRLIVGIDRYFENQESHSWDTDVGTKMHLKSEYEWVEMFKVAGFKQVSHWRANVNDSWAGTLVISAN</sequence>
<dbReference type="PANTHER" id="PTHR43861">
    <property type="entry name" value="TRANS-ACONITATE 2-METHYLTRANSFERASE-RELATED"/>
    <property type="match status" value="1"/>
</dbReference>
<dbReference type="GO" id="GO:0008168">
    <property type="term" value="F:methyltransferase activity"/>
    <property type="evidence" value="ECO:0007669"/>
    <property type="project" value="UniProtKB-KW"/>
</dbReference>
<protein>
    <submittedName>
        <fullName evidence="1">Methyltransferase type 11</fullName>
    </submittedName>
</protein>